<reference evidence="1" key="2">
    <citation type="journal article" date="2015" name="Data Brief">
        <title>Shoot transcriptome of the giant reed, Arundo donax.</title>
        <authorList>
            <person name="Barrero R.A."/>
            <person name="Guerrero F.D."/>
            <person name="Moolhuijzen P."/>
            <person name="Goolsby J.A."/>
            <person name="Tidwell J."/>
            <person name="Bellgard S.E."/>
            <person name="Bellgard M.I."/>
        </authorList>
    </citation>
    <scope>NUCLEOTIDE SEQUENCE</scope>
    <source>
        <tissue evidence="1">Shoot tissue taken approximately 20 cm above the soil surface</tissue>
    </source>
</reference>
<protein>
    <submittedName>
        <fullName evidence="1">Uncharacterized protein</fullName>
    </submittedName>
</protein>
<accession>A0A0A9DFQ1</accession>
<dbReference type="AlphaFoldDB" id="A0A0A9DFQ1"/>
<proteinExistence type="predicted"/>
<sequence>MKHSLEHPHKGGTKYTIFTTKQQNFYQLIYTNLLVYVEHYHDTLVFLQD</sequence>
<evidence type="ECO:0000313" key="1">
    <source>
        <dbReference type="EMBL" id="JAD86626.1"/>
    </source>
</evidence>
<organism evidence="1">
    <name type="scientific">Arundo donax</name>
    <name type="common">Giant reed</name>
    <name type="synonym">Donax arundinaceus</name>
    <dbReference type="NCBI Taxonomy" id="35708"/>
    <lineage>
        <taxon>Eukaryota</taxon>
        <taxon>Viridiplantae</taxon>
        <taxon>Streptophyta</taxon>
        <taxon>Embryophyta</taxon>
        <taxon>Tracheophyta</taxon>
        <taxon>Spermatophyta</taxon>
        <taxon>Magnoliopsida</taxon>
        <taxon>Liliopsida</taxon>
        <taxon>Poales</taxon>
        <taxon>Poaceae</taxon>
        <taxon>PACMAD clade</taxon>
        <taxon>Arundinoideae</taxon>
        <taxon>Arundineae</taxon>
        <taxon>Arundo</taxon>
    </lineage>
</organism>
<name>A0A0A9DFQ1_ARUDO</name>
<reference evidence="1" key="1">
    <citation type="submission" date="2014-09" db="EMBL/GenBank/DDBJ databases">
        <authorList>
            <person name="Magalhaes I.L.F."/>
            <person name="Oliveira U."/>
            <person name="Santos F.R."/>
            <person name="Vidigal T.H.D.A."/>
            <person name="Brescovit A.D."/>
            <person name="Santos A.J."/>
        </authorList>
    </citation>
    <scope>NUCLEOTIDE SEQUENCE</scope>
    <source>
        <tissue evidence="1">Shoot tissue taken approximately 20 cm above the soil surface</tissue>
    </source>
</reference>
<dbReference type="EMBL" id="GBRH01211269">
    <property type="protein sequence ID" value="JAD86626.1"/>
    <property type="molecule type" value="Transcribed_RNA"/>
</dbReference>